<evidence type="ECO:0000256" key="1">
    <source>
        <dbReference type="SAM" id="MobiDB-lite"/>
    </source>
</evidence>
<name>A0A371HMS7_MUCPR</name>
<gene>
    <name evidence="2" type="ORF">CR513_12262</name>
</gene>
<dbReference type="AlphaFoldDB" id="A0A371HMS7"/>
<reference evidence="2" key="1">
    <citation type="submission" date="2018-05" db="EMBL/GenBank/DDBJ databases">
        <title>Draft genome of Mucuna pruriens seed.</title>
        <authorList>
            <person name="Nnadi N.E."/>
            <person name="Vos R."/>
            <person name="Hasami M.H."/>
            <person name="Devisetty U.K."/>
            <person name="Aguiy J.C."/>
        </authorList>
    </citation>
    <scope>NUCLEOTIDE SEQUENCE [LARGE SCALE GENOMIC DNA]</scope>
    <source>
        <strain evidence="2">JCA_2017</strain>
    </source>
</reference>
<organism evidence="2 3">
    <name type="scientific">Mucuna pruriens</name>
    <name type="common">Velvet bean</name>
    <name type="synonym">Dolichos pruriens</name>
    <dbReference type="NCBI Taxonomy" id="157652"/>
    <lineage>
        <taxon>Eukaryota</taxon>
        <taxon>Viridiplantae</taxon>
        <taxon>Streptophyta</taxon>
        <taxon>Embryophyta</taxon>
        <taxon>Tracheophyta</taxon>
        <taxon>Spermatophyta</taxon>
        <taxon>Magnoliopsida</taxon>
        <taxon>eudicotyledons</taxon>
        <taxon>Gunneridae</taxon>
        <taxon>Pentapetalae</taxon>
        <taxon>rosids</taxon>
        <taxon>fabids</taxon>
        <taxon>Fabales</taxon>
        <taxon>Fabaceae</taxon>
        <taxon>Papilionoideae</taxon>
        <taxon>50 kb inversion clade</taxon>
        <taxon>NPAAA clade</taxon>
        <taxon>indigoferoid/millettioid clade</taxon>
        <taxon>Phaseoleae</taxon>
        <taxon>Mucuna</taxon>
    </lineage>
</organism>
<sequence>MARFIEGLKKYIIDVVELCHYMKIEDLLCKAIQVERKLKSKSSSKFASSSSSSWRSNWKNNKAVTNPKEDVNAKYSNAFLKCKIDTSTSHRVRVKELDILLLNVQIKEQ</sequence>
<feature type="non-terminal residue" evidence="2">
    <location>
        <position position="1"/>
    </location>
</feature>
<feature type="region of interest" description="Disordered" evidence="1">
    <location>
        <begin position="39"/>
        <end position="61"/>
    </location>
</feature>
<dbReference type="Proteomes" id="UP000257109">
    <property type="component" value="Unassembled WGS sequence"/>
</dbReference>
<accession>A0A371HMS7</accession>
<proteinExistence type="predicted"/>
<protein>
    <submittedName>
        <fullName evidence="2">Uncharacterized protein</fullName>
    </submittedName>
</protein>
<feature type="compositionally biased region" description="Low complexity" evidence="1">
    <location>
        <begin position="41"/>
        <end position="61"/>
    </location>
</feature>
<evidence type="ECO:0000313" key="3">
    <source>
        <dbReference type="Proteomes" id="UP000257109"/>
    </source>
</evidence>
<keyword evidence="3" id="KW-1185">Reference proteome</keyword>
<evidence type="ECO:0000313" key="2">
    <source>
        <dbReference type="EMBL" id="RDY04079.1"/>
    </source>
</evidence>
<comment type="caution">
    <text evidence="2">The sequence shown here is derived from an EMBL/GenBank/DDBJ whole genome shotgun (WGS) entry which is preliminary data.</text>
</comment>
<dbReference type="OrthoDB" id="1731207at2759"/>
<dbReference type="EMBL" id="QJKJ01002156">
    <property type="protein sequence ID" value="RDY04079.1"/>
    <property type="molecule type" value="Genomic_DNA"/>
</dbReference>